<accession>A0A816JCB7</accession>
<proteinExistence type="predicted"/>
<evidence type="ECO:0000256" key="1">
    <source>
        <dbReference type="SAM" id="MobiDB-lite"/>
    </source>
</evidence>
<name>A0A816JCB7_BRANA</name>
<sequence>MIKEFAALPPKPEILGDSCGSSATTLSKRKNQEERDNDVEDQLFVNKKHSKKKS</sequence>
<protein>
    <submittedName>
        <fullName evidence="2">(rape) hypothetical protein</fullName>
    </submittedName>
</protein>
<reference evidence="2" key="1">
    <citation type="submission" date="2021-01" db="EMBL/GenBank/DDBJ databases">
        <authorList>
            <consortium name="Genoscope - CEA"/>
            <person name="William W."/>
        </authorList>
    </citation>
    <scope>NUCLEOTIDE SEQUENCE</scope>
</reference>
<dbReference type="Proteomes" id="UP001295469">
    <property type="component" value="Chromosome C04"/>
</dbReference>
<feature type="region of interest" description="Disordered" evidence="1">
    <location>
        <begin position="1"/>
        <end position="54"/>
    </location>
</feature>
<dbReference type="AlphaFoldDB" id="A0A816JCB7"/>
<organism evidence="2">
    <name type="scientific">Brassica napus</name>
    <name type="common">Rape</name>
    <dbReference type="NCBI Taxonomy" id="3708"/>
    <lineage>
        <taxon>Eukaryota</taxon>
        <taxon>Viridiplantae</taxon>
        <taxon>Streptophyta</taxon>
        <taxon>Embryophyta</taxon>
        <taxon>Tracheophyta</taxon>
        <taxon>Spermatophyta</taxon>
        <taxon>Magnoliopsida</taxon>
        <taxon>eudicotyledons</taxon>
        <taxon>Gunneridae</taxon>
        <taxon>Pentapetalae</taxon>
        <taxon>rosids</taxon>
        <taxon>malvids</taxon>
        <taxon>Brassicales</taxon>
        <taxon>Brassicaceae</taxon>
        <taxon>Brassiceae</taxon>
        <taxon>Brassica</taxon>
    </lineage>
</organism>
<evidence type="ECO:0000313" key="2">
    <source>
        <dbReference type="EMBL" id="CAF1825491.1"/>
    </source>
</evidence>
<gene>
    <name evidence="2" type="ORF">DARMORV10_C04P18670.1</name>
</gene>
<dbReference type="EMBL" id="HG994368">
    <property type="protein sequence ID" value="CAF1825491.1"/>
    <property type="molecule type" value="Genomic_DNA"/>
</dbReference>